<protein>
    <recommendedName>
        <fullName evidence="2">hydroxymethylglutaryl-CoA reductase (NADPH)</fullName>
        <ecNumber evidence="2">1.1.1.34</ecNumber>
    </recommendedName>
</protein>
<dbReference type="PROSITE" id="PS00318">
    <property type="entry name" value="HMG_COA_REDUCTASE_2"/>
    <property type="match status" value="1"/>
</dbReference>
<dbReference type="InterPro" id="IPR004554">
    <property type="entry name" value="HMG_CoA_Rdtase_eu_arc"/>
</dbReference>
<dbReference type="Gene3D" id="3.90.1200.10">
    <property type="match status" value="1"/>
</dbReference>
<evidence type="ECO:0000256" key="1">
    <source>
        <dbReference type="ARBA" id="ARBA00007661"/>
    </source>
</evidence>
<keyword evidence="3" id="KW-0521">NADP</keyword>
<dbReference type="InterPro" id="IPR009029">
    <property type="entry name" value="HMG_CoA_Rdtase_sub-bd_dom_sf"/>
</dbReference>
<gene>
    <name evidence="6" type="ORF">RM609_09710</name>
</gene>
<dbReference type="Pfam" id="PF01636">
    <property type="entry name" value="APH"/>
    <property type="match status" value="1"/>
</dbReference>
<evidence type="ECO:0000259" key="5">
    <source>
        <dbReference type="Pfam" id="PF01636"/>
    </source>
</evidence>
<evidence type="ECO:0000256" key="4">
    <source>
        <dbReference type="ARBA" id="ARBA00023002"/>
    </source>
</evidence>
<dbReference type="PANTHER" id="PTHR10572">
    <property type="entry name" value="3-HYDROXY-3-METHYLGLUTARYL-COENZYME A REDUCTASE"/>
    <property type="match status" value="1"/>
</dbReference>
<reference evidence="6" key="1">
    <citation type="submission" date="2024-05" db="EMBL/GenBank/DDBJ databases">
        <title>30 novel species of actinomycetes from the DSMZ collection.</title>
        <authorList>
            <person name="Nouioui I."/>
        </authorList>
    </citation>
    <scope>NUCLEOTIDE SEQUENCE</scope>
    <source>
        <strain evidence="6">DSM 40473</strain>
    </source>
</reference>
<organism evidence="6 7">
    <name type="scientific">Streptomyces hesseae</name>
    <dbReference type="NCBI Taxonomy" id="3075519"/>
    <lineage>
        <taxon>Bacteria</taxon>
        <taxon>Bacillati</taxon>
        <taxon>Actinomycetota</taxon>
        <taxon>Actinomycetes</taxon>
        <taxon>Kitasatosporales</taxon>
        <taxon>Streptomycetaceae</taxon>
        <taxon>Streptomyces</taxon>
    </lineage>
</organism>
<feature type="domain" description="Aminoglycoside phosphotransferase" evidence="5">
    <location>
        <begin position="542"/>
        <end position="710"/>
    </location>
</feature>
<dbReference type="Proteomes" id="UP001180531">
    <property type="component" value="Unassembled WGS sequence"/>
</dbReference>
<dbReference type="PRINTS" id="PR00071">
    <property type="entry name" value="HMGCOARDTASE"/>
</dbReference>
<dbReference type="Gene3D" id="3.90.770.10">
    <property type="entry name" value="3-hydroxy-3-methylglutaryl-coenzyme A Reductase, Chain A, domain 2"/>
    <property type="match status" value="1"/>
</dbReference>
<dbReference type="PANTHER" id="PTHR10572:SF24">
    <property type="entry name" value="3-HYDROXY-3-METHYLGLUTARYL-COENZYME A REDUCTASE"/>
    <property type="match status" value="1"/>
</dbReference>
<dbReference type="InterPro" id="IPR023074">
    <property type="entry name" value="HMG_CoA_Rdtase_cat_sf"/>
</dbReference>
<evidence type="ECO:0000313" key="7">
    <source>
        <dbReference type="Proteomes" id="UP001180531"/>
    </source>
</evidence>
<dbReference type="Pfam" id="PF00368">
    <property type="entry name" value="HMG-CoA_red"/>
    <property type="match status" value="1"/>
</dbReference>
<evidence type="ECO:0000313" key="6">
    <source>
        <dbReference type="EMBL" id="MDT0449351.1"/>
    </source>
</evidence>
<dbReference type="CDD" id="cd00643">
    <property type="entry name" value="HMG-CoA_reductase_classI"/>
    <property type="match status" value="1"/>
</dbReference>
<comment type="similarity">
    <text evidence="1">Belongs to the HMG-CoA reductase family.</text>
</comment>
<comment type="caution">
    <text evidence="6">The sequence shown here is derived from an EMBL/GenBank/DDBJ whole genome shotgun (WGS) entry which is preliminary data.</text>
</comment>
<dbReference type="InterPro" id="IPR002202">
    <property type="entry name" value="HMG_CoA_Rdtase"/>
</dbReference>
<sequence>MSPGGLPGQSRQSRPVGRYVPARGIYTESARLQRLGWLRSITRLGLDSLQHTQLDAGKLTGNVEGFVGAVEIPVGVAGPLLFRGENVQGEVYAPMATTEGALVSSATRGALAVTMAGGVSTRAVSQAMTRAPVFAFSRLSAAGRFASAIPQHLGDLRTAVRQVSNHAELVSIEPVVLGRTVHLRFRYTTGDAAGQNMTTACTWHACQWILEQRHLVGDGELESFIVEGNTSGDKKASSQAMGEGRGIRVSADCLLPGGIVERVLKTTPDELVRGYQHIAAGAVHSGVLGSNANTANMVAAIFTATGQDIACVHESSVGQFILERTPDGVYASMTLPGLAVGTVGGGTHLPTQHELLESMGCTGRGSAARLAEIIAGFALALDLSTVSAAVSGQFASAHERLGRNRPVRWFQLDELDAQFFESALGHSAMPGVKVTGVETVHIPMGPSVLSELTSRTVKKAVGLFPMQLRVDHDDAEQKLDVMVKVKPTDREVIKMAGLAAALCGGPVATHYRRFDQRLGFVGCDVRELALYEQTDTRFTSLVPKQYRTYRDDRREAYVIVMECLGGMARMDTSDQALGWSRRHLEIALRDLGQLHSVWYGKESALRRMPWIGHVPNAGDMVEMRDLWLALADHSAQEFPEVVDGHHHDRLVSFIGTIDRWWPRIEAMPRTLAHNDFNPRNLAIRADGRLCAYDWELATLHIPQHDLAELLCTALEPADINATTVEELSEVHRRSLETHARTVIDRDRWKTGYRLALRDLAVNRFGLYFVAHTVRHYGFLEQWWRNLWALIDLAEAKAAGEIS</sequence>
<dbReference type="SUPFAM" id="SSF56542">
    <property type="entry name" value="Substrate-binding domain of HMG-CoA reductase"/>
    <property type="match status" value="1"/>
</dbReference>
<dbReference type="RefSeq" id="WP_311609599.1">
    <property type="nucleotide sequence ID" value="NZ_JAVRFI010000004.1"/>
</dbReference>
<name>A0ABU2SK39_9ACTN</name>
<keyword evidence="4" id="KW-0560">Oxidoreductase</keyword>
<dbReference type="InterPro" id="IPR002575">
    <property type="entry name" value="Aminoglycoside_PTrfase"/>
</dbReference>
<dbReference type="EC" id="1.1.1.34" evidence="2"/>
<dbReference type="InterPro" id="IPR011009">
    <property type="entry name" value="Kinase-like_dom_sf"/>
</dbReference>
<accession>A0ABU2SK39</accession>
<dbReference type="Gene3D" id="3.30.70.420">
    <property type="entry name" value="Hydroxymethylglutaryl-CoA reductase, class I/II, NAD/NADP-binding domain"/>
    <property type="match status" value="1"/>
</dbReference>
<dbReference type="SUPFAM" id="SSF56112">
    <property type="entry name" value="Protein kinase-like (PK-like)"/>
    <property type="match status" value="1"/>
</dbReference>
<dbReference type="EMBL" id="JAVRFI010000004">
    <property type="protein sequence ID" value="MDT0449351.1"/>
    <property type="molecule type" value="Genomic_DNA"/>
</dbReference>
<evidence type="ECO:0000256" key="2">
    <source>
        <dbReference type="ARBA" id="ARBA00012999"/>
    </source>
</evidence>
<dbReference type="SUPFAM" id="SSF55035">
    <property type="entry name" value="NAD-binding domain of HMG-CoA reductase"/>
    <property type="match status" value="1"/>
</dbReference>
<proteinExistence type="inferred from homology"/>
<dbReference type="InterPro" id="IPR009023">
    <property type="entry name" value="HMG_CoA_Rdtase_NAD(P)-bd_sf"/>
</dbReference>
<evidence type="ECO:0000256" key="3">
    <source>
        <dbReference type="ARBA" id="ARBA00022857"/>
    </source>
</evidence>
<dbReference type="PROSITE" id="PS50065">
    <property type="entry name" value="HMG_COA_REDUCTASE_4"/>
    <property type="match status" value="1"/>
</dbReference>
<dbReference type="InterPro" id="IPR023076">
    <property type="entry name" value="HMG_CoA_Rdtase_CS"/>
</dbReference>
<keyword evidence="7" id="KW-1185">Reference proteome</keyword>